<feature type="active site" description="Proton donor" evidence="12">
    <location>
        <position position="288"/>
    </location>
</feature>
<dbReference type="EMBL" id="LJTC01000004">
    <property type="protein sequence ID" value="KPM84142.1"/>
    <property type="molecule type" value="Genomic_DNA"/>
</dbReference>
<sequence>MQLHPQYVANRDYHLSVGDGHQIHVQEYGASTGIAVVLCHGGPGAGLCPENCRFFDLERFRVIMFSQRGCGHSTPHDSSTNTTSELVADLEYLRQQLGIEKWLVCGESWGATLALVYAIHHQEHVAGLILRASFLACNSDFEWLYTTKGAGAHFYPECFNEFAHNYTDWHALLDFYQQQLNSDDQIKASKFAKLWCHWEQVLCHGEPLTNWGLQEPHVGLNQARLMVHYFRHHCFIEEGFIAENAHLLTHLPIWFIHGRADLICRYSAVQQLAEQLNAQLLILDGIGHSSDNQVYLAAMRRAADLMYIKLSRDQCKA</sequence>
<evidence type="ECO:0000256" key="11">
    <source>
        <dbReference type="PIRNR" id="PIRNR006431"/>
    </source>
</evidence>
<organism evidence="14 15">
    <name type="scientific">Pseudoalteromonas lipolytica</name>
    <dbReference type="NCBI Taxonomy" id="570156"/>
    <lineage>
        <taxon>Bacteria</taxon>
        <taxon>Pseudomonadati</taxon>
        <taxon>Pseudomonadota</taxon>
        <taxon>Gammaproteobacteria</taxon>
        <taxon>Alteromonadales</taxon>
        <taxon>Pseudoalteromonadaceae</taxon>
        <taxon>Pseudoalteromonas</taxon>
    </lineage>
</organism>
<dbReference type="GO" id="GO:0004177">
    <property type="term" value="F:aminopeptidase activity"/>
    <property type="evidence" value="ECO:0007669"/>
    <property type="project" value="UniProtKB-UniRule"/>
</dbReference>
<evidence type="ECO:0000256" key="6">
    <source>
        <dbReference type="ARBA" id="ARBA00022438"/>
    </source>
</evidence>
<dbReference type="RefSeq" id="WP_054552398.1">
    <property type="nucleotide sequence ID" value="NZ_LJTC01000004.1"/>
</dbReference>
<dbReference type="InterPro" id="IPR029058">
    <property type="entry name" value="AB_hydrolase_fold"/>
</dbReference>
<dbReference type="Pfam" id="PF00561">
    <property type="entry name" value="Abhydrolase_1"/>
    <property type="match status" value="1"/>
</dbReference>
<dbReference type="GO" id="GO:0005737">
    <property type="term" value="C:cytoplasm"/>
    <property type="evidence" value="ECO:0007669"/>
    <property type="project" value="UniProtKB-SubCell"/>
</dbReference>
<dbReference type="PANTHER" id="PTHR43722:SF1">
    <property type="entry name" value="PROLINE IMINOPEPTIDASE"/>
    <property type="match status" value="1"/>
</dbReference>
<evidence type="ECO:0000256" key="4">
    <source>
        <dbReference type="ARBA" id="ARBA00012568"/>
    </source>
</evidence>
<dbReference type="EC" id="3.4.11.5" evidence="4 11"/>
<reference evidence="14 15" key="1">
    <citation type="submission" date="2015-09" db="EMBL/GenBank/DDBJ databases">
        <title>Draft Genome Sequence of Pseudoalteromonas lipolytica UCD-48B.</title>
        <authorList>
            <person name="Krusor M."/>
            <person name="Coil D.A."/>
            <person name="Lang J.M."/>
            <person name="Eisen J.A."/>
            <person name="Alexiev A."/>
        </authorList>
    </citation>
    <scope>NUCLEOTIDE SEQUENCE [LARGE SCALE GENOMIC DNA]</scope>
    <source>
        <strain evidence="14 15">UCD-48B</strain>
    </source>
</reference>
<evidence type="ECO:0000256" key="2">
    <source>
        <dbReference type="ARBA" id="ARBA00004496"/>
    </source>
</evidence>
<name>A0A0P7E8K5_9GAMM</name>
<dbReference type="InterPro" id="IPR002410">
    <property type="entry name" value="Peptidase_S33"/>
</dbReference>
<evidence type="ECO:0000256" key="8">
    <source>
        <dbReference type="ARBA" id="ARBA00022670"/>
    </source>
</evidence>
<evidence type="ECO:0000313" key="14">
    <source>
        <dbReference type="EMBL" id="KPM84142.1"/>
    </source>
</evidence>
<dbReference type="OrthoDB" id="9796770at2"/>
<feature type="domain" description="AB hydrolase-1" evidence="13">
    <location>
        <begin position="35"/>
        <end position="163"/>
    </location>
</feature>
<comment type="caution">
    <text evidence="14">The sequence shown here is derived from an EMBL/GenBank/DDBJ whole genome shotgun (WGS) entry which is preliminary data.</text>
</comment>
<evidence type="ECO:0000256" key="1">
    <source>
        <dbReference type="ARBA" id="ARBA00001585"/>
    </source>
</evidence>
<protein>
    <recommendedName>
        <fullName evidence="5 11">Proline iminopeptidase</fullName>
        <shortName evidence="11">PIP</shortName>
        <ecNumber evidence="4 11">3.4.11.5</ecNumber>
    </recommendedName>
    <alternativeName>
        <fullName evidence="10 11">Prolyl aminopeptidase</fullName>
    </alternativeName>
</protein>
<evidence type="ECO:0000256" key="12">
    <source>
        <dbReference type="PIRSR" id="PIRSR006431-1"/>
    </source>
</evidence>
<feature type="active site" description="Nucleophile" evidence="12">
    <location>
        <position position="108"/>
    </location>
</feature>
<dbReference type="InterPro" id="IPR005944">
    <property type="entry name" value="Pro_iminopeptidase"/>
</dbReference>
<gene>
    <name evidence="14" type="ORF">AOG27_07515</name>
</gene>
<feature type="active site" evidence="12">
    <location>
        <position position="261"/>
    </location>
</feature>
<dbReference type="PANTHER" id="PTHR43722">
    <property type="entry name" value="PROLINE IMINOPEPTIDASE"/>
    <property type="match status" value="1"/>
</dbReference>
<proteinExistence type="inferred from homology"/>
<comment type="subcellular location">
    <subcellularLocation>
        <location evidence="2 11">Cytoplasm</location>
    </subcellularLocation>
</comment>
<dbReference type="Proteomes" id="UP000050378">
    <property type="component" value="Unassembled WGS sequence"/>
</dbReference>
<keyword evidence="6 11" id="KW-0031">Aminopeptidase</keyword>
<evidence type="ECO:0000313" key="15">
    <source>
        <dbReference type="Proteomes" id="UP000050378"/>
    </source>
</evidence>
<keyword evidence="7 11" id="KW-0963">Cytoplasm</keyword>
<evidence type="ECO:0000256" key="10">
    <source>
        <dbReference type="ARBA" id="ARBA00029605"/>
    </source>
</evidence>
<dbReference type="PATRIC" id="fig|570156.3.peg.2558"/>
<dbReference type="SUPFAM" id="SSF53474">
    <property type="entry name" value="alpha/beta-Hydrolases"/>
    <property type="match status" value="1"/>
</dbReference>
<evidence type="ECO:0000256" key="5">
    <source>
        <dbReference type="ARBA" id="ARBA00021843"/>
    </source>
</evidence>
<dbReference type="Gene3D" id="3.40.50.1820">
    <property type="entry name" value="alpha/beta hydrolase"/>
    <property type="match status" value="1"/>
</dbReference>
<dbReference type="PIRSF" id="PIRSF006431">
    <property type="entry name" value="Pept_S33"/>
    <property type="match status" value="1"/>
</dbReference>
<dbReference type="GO" id="GO:0006508">
    <property type="term" value="P:proteolysis"/>
    <property type="evidence" value="ECO:0007669"/>
    <property type="project" value="UniProtKB-KW"/>
</dbReference>
<evidence type="ECO:0000256" key="7">
    <source>
        <dbReference type="ARBA" id="ARBA00022490"/>
    </source>
</evidence>
<accession>A0A0P7E8K5</accession>
<comment type="similarity">
    <text evidence="3 11">Belongs to the peptidase S33 family.</text>
</comment>
<evidence type="ECO:0000259" key="13">
    <source>
        <dbReference type="Pfam" id="PF00561"/>
    </source>
</evidence>
<evidence type="ECO:0000256" key="9">
    <source>
        <dbReference type="ARBA" id="ARBA00022801"/>
    </source>
</evidence>
<evidence type="ECO:0000256" key="3">
    <source>
        <dbReference type="ARBA" id="ARBA00010088"/>
    </source>
</evidence>
<comment type="catalytic activity">
    <reaction evidence="1 11">
        <text>Release of N-terminal proline from a peptide.</text>
        <dbReference type="EC" id="3.4.11.5"/>
    </reaction>
</comment>
<dbReference type="PRINTS" id="PR00793">
    <property type="entry name" value="PROAMNOPTASE"/>
</dbReference>
<dbReference type="InterPro" id="IPR000073">
    <property type="entry name" value="AB_hydrolase_1"/>
</dbReference>
<keyword evidence="9 11" id="KW-0378">Hydrolase</keyword>
<dbReference type="STRING" id="570156.AOG27_07515"/>
<dbReference type="AlphaFoldDB" id="A0A0P7E8K5"/>
<keyword evidence="8 11" id="KW-0645">Protease</keyword>